<reference evidence="2" key="1">
    <citation type="journal article" date="2017" name="BMC Genomics">
        <title>The complete mitochondrial genome of parasitic nematode Camallanus cotti: extreme discontinuity in the rate of mitogenomic architecture evolution within the Chromadorea class.</title>
        <authorList>
            <person name="Zou H."/>
            <person name="Jakovlic I."/>
            <person name="Chen R."/>
            <person name="Zhang D."/>
            <person name="Zhang J."/>
            <person name="Li W.X."/>
            <person name="Wang G.T."/>
        </authorList>
    </citation>
    <scope>NUCLEOTIDE SEQUENCE</scope>
</reference>
<dbReference type="Gene3D" id="1.10.287.3510">
    <property type="match status" value="1"/>
</dbReference>
<geneLocation type="mitochondrion" evidence="2"/>
<sequence>MYLFLFGFMMIVFKFSRLIYVLIGFEFLVLGCFFLYCSFISEFMFFYFICFCVMSSIFGLLMMVGSMKFFGSDLAYF</sequence>
<proteinExistence type="predicted"/>
<keyword evidence="1" id="KW-0812">Transmembrane</keyword>
<keyword evidence="2" id="KW-0496">Mitochondrion</keyword>
<organism evidence="2">
    <name type="scientific">Camallanus cotti</name>
    <dbReference type="NCBI Taxonomy" id="375143"/>
    <lineage>
        <taxon>Eukaryota</taxon>
        <taxon>Metazoa</taxon>
        <taxon>Ecdysozoa</taxon>
        <taxon>Nematoda</taxon>
        <taxon>Chromadorea</taxon>
        <taxon>Rhabditida</taxon>
        <taxon>Spirurina</taxon>
        <taxon>Spiruromorpha</taxon>
        <taxon>Camallanoidea</taxon>
        <taxon>Camallanidae</taxon>
        <taxon>Camallanus</taxon>
    </lineage>
</organism>
<evidence type="ECO:0000313" key="2">
    <source>
        <dbReference type="EMBL" id="ATO58505.1"/>
    </source>
</evidence>
<feature type="transmembrane region" description="Helical" evidence="1">
    <location>
        <begin position="45"/>
        <end position="64"/>
    </location>
</feature>
<keyword evidence="1" id="KW-1133">Transmembrane helix</keyword>
<accession>A0A343LEN1</accession>
<name>A0A343LEN1_9BILA</name>
<dbReference type="AlphaFoldDB" id="A0A343LEN1"/>
<evidence type="ECO:0000256" key="1">
    <source>
        <dbReference type="SAM" id="Phobius"/>
    </source>
</evidence>
<gene>
    <name evidence="2" type="primary">nad4l</name>
</gene>
<protein>
    <submittedName>
        <fullName evidence="2">NADH dehydrogenase subunit 4L</fullName>
    </submittedName>
</protein>
<feature type="transmembrane region" description="Helical" evidence="1">
    <location>
        <begin position="18"/>
        <end position="39"/>
    </location>
</feature>
<keyword evidence="1" id="KW-0472">Membrane</keyword>
<dbReference type="EMBL" id="MF580344">
    <property type="protein sequence ID" value="ATO58505.1"/>
    <property type="molecule type" value="Genomic_DNA"/>
</dbReference>